<evidence type="ECO:0000313" key="10">
    <source>
        <dbReference type="EMBL" id="BBZ44504.1"/>
    </source>
</evidence>
<evidence type="ECO:0000313" key="11">
    <source>
        <dbReference type="Proteomes" id="UP000467105"/>
    </source>
</evidence>
<keyword evidence="4 8" id="KW-0812">Transmembrane</keyword>
<feature type="transmembrane region" description="Helical" evidence="8">
    <location>
        <begin position="379"/>
        <end position="398"/>
    </location>
</feature>
<dbReference type="InterPro" id="IPR011701">
    <property type="entry name" value="MFS"/>
</dbReference>
<feature type="transmembrane region" description="Helical" evidence="8">
    <location>
        <begin position="444"/>
        <end position="465"/>
    </location>
</feature>
<feature type="transmembrane region" description="Helical" evidence="8">
    <location>
        <begin position="153"/>
        <end position="175"/>
    </location>
</feature>
<dbReference type="SUPFAM" id="SSF103473">
    <property type="entry name" value="MFS general substrate transporter"/>
    <property type="match status" value="1"/>
</dbReference>
<name>A0A7I7YTW8_9MYCO</name>
<keyword evidence="11" id="KW-1185">Reference proteome</keyword>
<dbReference type="CDD" id="cd17321">
    <property type="entry name" value="MFS_MMR_MDR_like"/>
    <property type="match status" value="1"/>
</dbReference>
<feature type="transmembrane region" description="Helical" evidence="8">
    <location>
        <begin position="410"/>
        <end position="432"/>
    </location>
</feature>
<reference evidence="10 11" key="1">
    <citation type="journal article" date="2019" name="Emerg. Microbes Infect.">
        <title>Comprehensive subspecies identification of 175 nontuberculous mycobacteria species based on 7547 genomic profiles.</title>
        <authorList>
            <person name="Matsumoto Y."/>
            <person name="Kinjo T."/>
            <person name="Motooka D."/>
            <person name="Nabeya D."/>
            <person name="Jung N."/>
            <person name="Uechi K."/>
            <person name="Horii T."/>
            <person name="Iida T."/>
            <person name="Fujita J."/>
            <person name="Nakamura S."/>
        </authorList>
    </citation>
    <scope>NUCLEOTIDE SEQUENCE [LARGE SCALE GENOMIC DNA]</scope>
    <source>
        <strain evidence="10 11">JCM 14742</strain>
    </source>
</reference>
<evidence type="ECO:0000256" key="6">
    <source>
        <dbReference type="ARBA" id="ARBA00023136"/>
    </source>
</evidence>
<evidence type="ECO:0000256" key="5">
    <source>
        <dbReference type="ARBA" id="ARBA00022989"/>
    </source>
</evidence>
<feature type="transmembrane region" description="Helical" evidence="8">
    <location>
        <begin position="59"/>
        <end position="84"/>
    </location>
</feature>
<evidence type="ECO:0000256" key="8">
    <source>
        <dbReference type="SAM" id="Phobius"/>
    </source>
</evidence>
<sequence>MCLLDGRDDVPLRRIQRRKGGHCALNETTHGISDPAPAEPIASPHDLTTSEERPSTRHFVAVISALSGIQLLAMIDGTVVIFALPKIQNELGLSDAMRSWVITIYVLASGGLMLLGGRIGDTIGHKRTLILGAALFTFTSAMCGVAWDGGVLVAARLLKGVAAAFVAPTAMALVATTFPKGPTRNTAVAVFGAISSVGSVVGLVAGGALAEVSWRLAFLVNVPIGLVVIYLAATALRETNKKRMKLDAAGGVLATLACTAAIFGLSTGPEKGWLSTVTLGSGLVTVAAFAAFILVERTAENPIVPLTLFFDRNRLATFAATFLTGGVTFTMAVLIALYVQNVMGYGPMHAAIAFVPFAFATAVGAGVASRLVTRFPPRALVITGGIVLLGAISCGSTLSRGAPYFPNLALPIVVAGIGLGMINVPLGLALIASVRVDELGPISAIAVMLRSLAGPLVLAVIQAAITARTLRAGGSRGPVKAVNGAQMHALENGFTYGWVCLGGVVTLIGAVALLIGYTAQQVARAQEVKTALDVEGR</sequence>
<organism evidence="10 11">
    <name type="scientific">Mycobacterium parmense</name>
    <dbReference type="NCBI Taxonomy" id="185642"/>
    <lineage>
        <taxon>Bacteria</taxon>
        <taxon>Bacillati</taxon>
        <taxon>Actinomycetota</taxon>
        <taxon>Actinomycetes</taxon>
        <taxon>Mycobacteriales</taxon>
        <taxon>Mycobacteriaceae</taxon>
        <taxon>Mycobacterium</taxon>
        <taxon>Mycobacterium simiae complex</taxon>
    </lineage>
</organism>
<feature type="transmembrane region" description="Helical" evidence="8">
    <location>
        <begin position="128"/>
        <end position="147"/>
    </location>
</feature>
<evidence type="ECO:0000256" key="1">
    <source>
        <dbReference type="ARBA" id="ARBA00004651"/>
    </source>
</evidence>
<dbReference type="GO" id="GO:0022857">
    <property type="term" value="F:transmembrane transporter activity"/>
    <property type="evidence" value="ECO:0007669"/>
    <property type="project" value="InterPro"/>
</dbReference>
<dbReference type="GO" id="GO:0005886">
    <property type="term" value="C:plasma membrane"/>
    <property type="evidence" value="ECO:0007669"/>
    <property type="project" value="UniProtKB-SubCell"/>
</dbReference>
<dbReference type="Gene3D" id="1.20.1720.10">
    <property type="entry name" value="Multidrug resistance protein D"/>
    <property type="match status" value="1"/>
</dbReference>
<feature type="transmembrane region" description="Helical" evidence="8">
    <location>
        <begin position="187"/>
        <end position="210"/>
    </location>
</feature>
<dbReference type="PROSITE" id="PS50850">
    <property type="entry name" value="MFS"/>
    <property type="match status" value="1"/>
</dbReference>
<feature type="transmembrane region" description="Helical" evidence="8">
    <location>
        <begin position="96"/>
        <end position="116"/>
    </location>
</feature>
<evidence type="ECO:0000256" key="4">
    <source>
        <dbReference type="ARBA" id="ARBA00022692"/>
    </source>
</evidence>
<keyword evidence="2" id="KW-0813">Transport</keyword>
<dbReference type="AlphaFoldDB" id="A0A7I7YTW8"/>
<dbReference type="PANTHER" id="PTHR42718:SF46">
    <property type="entry name" value="BLR6921 PROTEIN"/>
    <property type="match status" value="1"/>
</dbReference>
<comment type="subcellular location">
    <subcellularLocation>
        <location evidence="1">Cell membrane</location>
        <topology evidence="1">Multi-pass membrane protein</topology>
    </subcellularLocation>
</comment>
<dbReference type="Pfam" id="PF07690">
    <property type="entry name" value="MFS_1"/>
    <property type="match status" value="1"/>
</dbReference>
<proteinExistence type="predicted"/>
<feature type="transmembrane region" description="Helical" evidence="8">
    <location>
        <begin position="351"/>
        <end position="372"/>
    </location>
</feature>
<feature type="transmembrane region" description="Helical" evidence="8">
    <location>
        <begin position="273"/>
        <end position="295"/>
    </location>
</feature>
<keyword evidence="5 8" id="KW-1133">Transmembrane helix</keyword>
<evidence type="ECO:0000259" key="9">
    <source>
        <dbReference type="PROSITE" id="PS50850"/>
    </source>
</evidence>
<accession>A0A7I7YTW8</accession>
<feature type="transmembrane region" description="Helical" evidence="8">
    <location>
        <begin position="216"/>
        <end position="236"/>
    </location>
</feature>
<dbReference type="InterPro" id="IPR020846">
    <property type="entry name" value="MFS_dom"/>
</dbReference>
<evidence type="ECO:0000256" key="7">
    <source>
        <dbReference type="SAM" id="MobiDB-lite"/>
    </source>
</evidence>
<gene>
    <name evidence="10" type="primary">efpA_1</name>
    <name evidence="10" type="ORF">MPRM_17850</name>
</gene>
<feature type="domain" description="Major facilitator superfamily (MFS) profile" evidence="9">
    <location>
        <begin position="62"/>
        <end position="521"/>
    </location>
</feature>
<feature type="transmembrane region" description="Helical" evidence="8">
    <location>
        <begin position="496"/>
        <end position="519"/>
    </location>
</feature>
<evidence type="ECO:0000256" key="3">
    <source>
        <dbReference type="ARBA" id="ARBA00022475"/>
    </source>
</evidence>
<dbReference type="Gene3D" id="1.20.1250.20">
    <property type="entry name" value="MFS general substrate transporter like domains"/>
    <property type="match status" value="1"/>
</dbReference>
<feature type="region of interest" description="Disordered" evidence="7">
    <location>
        <begin position="26"/>
        <end position="52"/>
    </location>
</feature>
<keyword evidence="6 8" id="KW-0472">Membrane</keyword>
<feature type="transmembrane region" description="Helical" evidence="8">
    <location>
        <begin position="248"/>
        <end position="267"/>
    </location>
</feature>
<dbReference type="InterPro" id="IPR036259">
    <property type="entry name" value="MFS_trans_sf"/>
</dbReference>
<feature type="transmembrane region" description="Helical" evidence="8">
    <location>
        <begin position="315"/>
        <end position="339"/>
    </location>
</feature>
<dbReference type="PANTHER" id="PTHR42718">
    <property type="entry name" value="MAJOR FACILITATOR SUPERFAMILY MULTIDRUG TRANSPORTER MFSC"/>
    <property type="match status" value="1"/>
</dbReference>
<dbReference type="Proteomes" id="UP000467105">
    <property type="component" value="Chromosome"/>
</dbReference>
<keyword evidence="3" id="KW-1003">Cell membrane</keyword>
<protein>
    <submittedName>
        <fullName evidence="10">Putative MFS-type transporter EfpA</fullName>
    </submittedName>
</protein>
<dbReference type="EMBL" id="AP022614">
    <property type="protein sequence ID" value="BBZ44504.1"/>
    <property type="molecule type" value="Genomic_DNA"/>
</dbReference>
<evidence type="ECO:0000256" key="2">
    <source>
        <dbReference type="ARBA" id="ARBA00022448"/>
    </source>
</evidence>